<feature type="chain" id="PRO_5041462816" description="VOC domain-containing protein" evidence="1">
    <location>
        <begin position="19"/>
        <end position="332"/>
    </location>
</feature>
<evidence type="ECO:0000313" key="3">
    <source>
        <dbReference type="Proteomes" id="UP001156666"/>
    </source>
</evidence>
<keyword evidence="3" id="KW-1185">Reference proteome</keyword>
<evidence type="ECO:0000313" key="2">
    <source>
        <dbReference type="EMBL" id="GLR18252.1"/>
    </source>
</evidence>
<reference evidence="2" key="2">
    <citation type="submission" date="2023-01" db="EMBL/GenBank/DDBJ databases">
        <title>Draft genome sequence of Portibacter lacus strain NBRC 108769.</title>
        <authorList>
            <person name="Sun Q."/>
            <person name="Mori K."/>
        </authorList>
    </citation>
    <scope>NUCLEOTIDE SEQUENCE</scope>
    <source>
        <strain evidence="2">NBRC 108769</strain>
    </source>
</reference>
<dbReference type="Proteomes" id="UP001156666">
    <property type="component" value="Unassembled WGS sequence"/>
</dbReference>
<proteinExistence type="predicted"/>
<organism evidence="2 3">
    <name type="scientific">Portibacter lacus</name>
    <dbReference type="NCBI Taxonomy" id="1099794"/>
    <lineage>
        <taxon>Bacteria</taxon>
        <taxon>Pseudomonadati</taxon>
        <taxon>Bacteroidota</taxon>
        <taxon>Saprospiria</taxon>
        <taxon>Saprospirales</taxon>
        <taxon>Haliscomenobacteraceae</taxon>
        <taxon>Portibacter</taxon>
    </lineage>
</organism>
<evidence type="ECO:0008006" key="4">
    <source>
        <dbReference type="Google" id="ProtNLM"/>
    </source>
</evidence>
<sequence length="332" mass="38212">MKNAFFIILIFFSIQEVAAQTVPDQYKNVDQLIWVVNNLDRTINGWKNFGFDEVTKFDTVSVHSGNDKASFKALCAKANLGGAQITWIQPLDQNSIFAEFLKEYGDGVMSIVHRLNGQYELNREISRLNVLGVSKLDEITITTSKGVIYYVFLDTYQKGKYVLGLSCNELDQNYFSLLSNENSNNLVLSQYAFAIEDETQISNYWHKLGLPRITSSPISLRKTVYHNERTDFKVNLGWQLHGAIPYEWVIPKKLPTIHMDHIQKHGEGFHHLGFDIKEIEPVLRYFKKQEIDIISEGAWGDENKPGSGEFMYMDTDKYGGVILELIWKYKEN</sequence>
<dbReference type="RefSeq" id="WP_235293618.1">
    <property type="nucleotide sequence ID" value="NZ_BSOH01000020.1"/>
</dbReference>
<comment type="caution">
    <text evidence="2">The sequence shown here is derived from an EMBL/GenBank/DDBJ whole genome shotgun (WGS) entry which is preliminary data.</text>
</comment>
<name>A0AA37WF82_9BACT</name>
<gene>
    <name evidence="2" type="ORF">GCM10007940_28680</name>
</gene>
<keyword evidence="1" id="KW-0732">Signal</keyword>
<dbReference type="Gene3D" id="3.10.180.10">
    <property type="entry name" value="2,3-Dihydroxybiphenyl 1,2-Dioxygenase, domain 1"/>
    <property type="match status" value="2"/>
</dbReference>
<evidence type="ECO:0000256" key="1">
    <source>
        <dbReference type="SAM" id="SignalP"/>
    </source>
</evidence>
<dbReference type="AlphaFoldDB" id="A0AA37WF82"/>
<dbReference type="SUPFAM" id="SSF54593">
    <property type="entry name" value="Glyoxalase/Bleomycin resistance protein/Dihydroxybiphenyl dioxygenase"/>
    <property type="match status" value="2"/>
</dbReference>
<accession>A0AA37WF82</accession>
<dbReference type="EMBL" id="BSOH01000020">
    <property type="protein sequence ID" value="GLR18252.1"/>
    <property type="molecule type" value="Genomic_DNA"/>
</dbReference>
<reference evidence="2" key="1">
    <citation type="journal article" date="2014" name="Int. J. Syst. Evol. Microbiol.">
        <title>Complete genome sequence of Corynebacterium casei LMG S-19264T (=DSM 44701T), isolated from a smear-ripened cheese.</title>
        <authorList>
            <consortium name="US DOE Joint Genome Institute (JGI-PGF)"/>
            <person name="Walter F."/>
            <person name="Albersmeier A."/>
            <person name="Kalinowski J."/>
            <person name="Ruckert C."/>
        </authorList>
    </citation>
    <scope>NUCLEOTIDE SEQUENCE</scope>
    <source>
        <strain evidence="2">NBRC 108769</strain>
    </source>
</reference>
<protein>
    <recommendedName>
        <fullName evidence="4">VOC domain-containing protein</fullName>
    </recommendedName>
</protein>
<dbReference type="InterPro" id="IPR029068">
    <property type="entry name" value="Glyas_Bleomycin-R_OHBP_Dase"/>
</dbReference>
<feature type="signal peptide" evidence="1">
    <location>
        <begin position="1"/>
        <end position="18"/>
    </location>
</feature>